<evidence type="ECO:0000313" key="4">
    <source>
        <dbReference type="Proteomes" id="UP000269352"/>
    </source>
</evidence>
<dbReference type="InterPro" id="IPR036457">
    <property type="entry name" value="PPM-type-like_dom_sf"/>
</dbReference>
<comment type="caution">
    <text evidence="3">The sequence shown here is derived from an EMBL/GenBank/DDBJ whole genome shotgun (WGS) entry which is preliminary data.</text>
</comment>
<dbReference type="Gene3D" id="3.60.40.10">
    <property type="entry name" value="PPM-type phosphatase domain"/>
    <property type="match status" value="1"/>
</dbReference>
<protein>
    <submittedName>
        <fullName evidence="3">Serine phosphatase</fullName>
    </submittedName>
</protein>
<name>A0A388TBW3_TERA1</name>
<evidence type="ECO:0000259" key="2">
    <source>
        <dbReference type="SMART" id="SM00331"/>
    </source>
</evidence>
<keyword evidence="1" id="KW-0378">Hydrolase</keyword>
<dbReference type="AlphaFoldDB" id="A0A388TBW3"/>
<dbReference type="PANTHER" id="PTHR43156">
    <property type="entry name" value="STAGE II SPORULATION PROTEIN E-RELATED"/>
    <property type="match status" value="1"/>
</dbReference>
<dbReference type="SUPFAM" id="SSF81606">
    <property type="entry name" value="PP2C-like"/>
    <property type="match status" value="1"/>
</dbReference>
<proteinExistence type="predicted"/>
<organism evidence="3 4">
    <name type="scientific">Termititenax aidoneus</name>
    <dbReference type="NCBI Taxonomy" id="2218524"/>
    <lineage>
        <taxon>Bacteria</taxon>
        <taxon>Bacillati</taxon>
        <taxon>Candidatus Margulisiibacteriota</taxon>
        <taxon>Candidatus Termititenacia</taxon>
        <taxon>Candidatus Termititenacales</taxon>
        <taxon>Candidatus Termititenacaceae</taxon>
        <taxon>Candidatus Termititenax</taxon>
    </lineage>
</organism>
<dbReference type="Proteomes" id="UP000269352">
    <property type="component" value="Unassembled WGS sequence"/>
</dbReference>
<dbReference type="SMART" id="SM00331">
    <property type="entry name" value="PP2C_SIG"/>
    <property type="match status" value="1"/>
</dbReference>
<evidence type="ECO:0000313" key="3">
    <source>
        <dbReference type="EMBL" id="GBR74289.1"/>
    </source>
</evidence>
<accession>A0A388TBW3</accession>
<feature type="domain" description="PPM-type phosphatase" evidence="2">
    <location>
        <begin position="2"/>
        <end position="226"/>
    </location>
</feature>
<dbReference type="Pfam" id="PF07228">
    <property type="entry name" value="SpoIIE"/>
    <property type="match status" value="1"/>
</dbReference>
<dbReference type="EMBL" id="BGZN01000038">
    <property type="protein sequence ID" value="GBR74289.1"/>
    <property type="molecule type" value="Genomic_DNA"/>
</dbReference>
<keyword evidence="4" id="KW-1185">Reference proteome</keyword>
<gene>
    <name evidence="3" type="primary">sp</name>
    <name evidence="3" type="ORF">NO1_1493</name>
</gene>
<dbReference type="InterPro" id="IPR001932">
    <property type="entry name" value="PPM-type_phosphatase-like_dom"/>
</dbReference>
<reference evidence="3 4" key="1">
    <citation type="journal article" date="2019" name="ISME J.">
        <title>Genome analyses of uncultured TG2/ZB3 bacteria in 'Margulisbacteria' specifically attached to ectosymbiotic spirochetes of protists in the termite gut.</title>
        <authorList>
            <person name="Utami Y.D."/>
            <person name="Kuwahara H."/>
            <person name="Igai K."/>
            <person name="Murakami T."/>
            <person name="Sugaya K."/>
            <person name="Morikawa T."/>
            <person name="Nagura Y."/>
            <person name="Yuki M."/>
            <person name="Deevong P."/>
            <person name="Inoue T."/>
            <person name="Kihara K."/>
            <person name="Lo N."/>
            <person name="Yamada A."/>
            <person name="Ohkuma M."/>
            <person name="Hongoh Y."/>
        </authorList>
    </citation>
    <scope>NUCLEOTIDE SEQUENCE [LARGE SCALE GENOMIC DNA]</scope>
    <source>
        <strain evidence="3">NkOx7-01</strain>
    </source>
</reference>
<evidence type="ECO:0000256" key="1">
    <source>
        <dbReference type="ARBA" id="ARBA00022801"/>
    </source>
</evidence>
<dbReference type="InterPro" id="IPR052016">
    <property type="entry name" value="Bact_Sigma-Reg"/>
</dbReference>
<dbReference type="PANTHER" id="PTHR43156:SF2">
    <property type="entry name" value="STAGE II SPORULATION PROTEIN E"/>
    <property type="match status" value="1"/>
</dbReference>
<sequence>MFIDIACAQLKKHQQNACGDYFLSQRIPEAGRLLAVLSDGLGSGIKASILAKMTATMLLRSLEKDIEIQKAAEILLHSLPVCKVRGISYATFSVIDCDEDGQVSIVEEGNPDFLLIRSGKHRPVEYQEIVSAARPERKLKTYQFQAELGDRLIFCSDGVTQAGMGDNPAYPRGFGKDGLLDKLAECLSAEQSLPSSALAKIIAQNAADIEPRGLPKDDISACVVYFRNPREALLFTGPPYAQEKDTYYAIIFDEFAGKKAICGGTTANIISRELDRPVSTLPEPPSGSLPPISAMSGVDLITEGILTLTRALEYLEKDKLAEKDAAGHLVDFILQTDILRIMLGAKVNQAHYDPALPIEIEIRRNIVKKIAAVLTAKYFKKVEIQYI</sequence>
<dbReference type="GO" id="GO:0016791">
    <property type="term" value="F:phosphatase activity"/>
    <property type="evidence" value="ECO:0007669"/>
    <property type="project" value="TreeGrafter"/>
</dbReference>